<evidence type="ECO:0000313" key="1">
    <source>
        <dbReference type="EMBL" id="MEQ2386579.1"/>
    </source>
</evidence>
<name>A0ABV1C4T7_9FIRM</name>
<protein>
    <submittedName>
        <fullName evidence="1">Uncharacterized protein</fullName>
    </submittedName>
</protein>
<organism evidence="1 2">
    <name type="scientific">Faecalibacterium intestinale</name>
    <dbReference type="NCBI Taxonomy" id="3133155"/>
    <lineage>
        <taxon>Bacteria</taxon>
        <taxon>Bacillati</taxon>
        <taxon>Bacillota</taxon>
        <taxon>Clostridia</taxon>
        <taxon>Eubacteriales</taxon>
        <taxon>Oscillospiraceae</taxon>
        <taxon>Faecalibacterium</taxon>
    </lineage>
</organism>
<keyword evidence="2" id="KW-1185">Reference proteome</keyword>
<accession>A0ABV1C4T7</accession>
<dbReference type="EMBL" id="JBBMEN010000021">
    <property type="protein sequence ID" value="MEQ2386579.1"/>
    <property type="molecule type" value="Genomic_DNA"/>
</dbReference>
<evidence type="ECO:0000313" key="2">
    <source>
        <dbReference type="Proteomes" id="UP001465119"/>
    </source>
</evidence>
<sequence>MMQSGILTLTTMSKSSKRIILPQYIFEGWRNPVFFFHKRKLQLLVKFKFHDLRQSGSDKRRSHKAGSEVVGTQHIFYHCWHLRTLRLQKQGRIIVEALLRRTGKAFYKNVQPASARCSSRVWDFPASILNLDFEKSNSKIASWYQLALLAANANAF</sequence>
<dbReference type="Proteomes" id="UP001465119">
    <property type="component" value="Unassembled WGS sequence"/>
</dbReference>
<reference evidence="1 2" key="1">
    <citation type="submission" date="2024-03" db="EMBL/GenBank/DDBJ databases">
        <title>Human intestinal bacterial collection.</title>
        <authorList>
            <person name="Pauvert C."/>
            <person name="Hitch T.C.A."/>
            <person name="Clavel T."/>
        </authorList>
    </citation>
    <scope>NUCLEOTIDE SEQUENCE [LARGE SCALE GENOMIC DNA]</scope>
    <source>
        <strain evidence="1 2">CLA-AA-H281</strain>
    </source>
</reference>
<comment type="caution">
    <text evidence="1">The sequence shown here is derived from an EMBL/GenBank/DDBJ whole genome shotgun (WGS) entry which is preliminary data.</text>
</comment>
<gene>
    <name evidence="1" type="ORF">WMO20_11690</name>
</gene>
<dbReference type="RefSeq" id="WP_349186953.1">
    <property type="nucleotide sequence ID" value="NZ_JBBMEN010000021.1"/>
</dbReference>
<proteinExistence type="predicted"/>